<dbReference type="InterPro" id="IPR002502">
    <property type="entry name" value="Amidase_domain"/>
</dbReference>
<dbReference type="GO" id="GO:0008745">
    <property type="term" value="F:N-acetylmuramoyl-L-alanine amidase activity"/>
    <property type="evidence" value="ECO:0007669"/>
    <property type="project" value="InterPro"/>
</dbReference>
<dbReference type="STRING" id="211114.SAMN04489726_0108"/>
<dbReference type="Gene3D" id="3.40.80.10">
    <property type="entry name" value="Peptidoglycan recognition protein-like"/>
    <property type="match status" value="1"/>
</dbReference>
<dbReference type="OrthoDB" id="514320at2"/>
<dbReference type="Pfam" id="PF01510">
    <property type="entry name" value="Amidase_2"/>
    <property type="match status" value="1"/>
</dbReference>
<organism evidence="5 6">
    <name type="scientific">Allokutzneria albata</name>
    <name type="common">Kibdelosporangium albatum</name>
    <dbReference type="NCBI Taxonomy" id="211114"/>
    <lineage>
        <taxon>Bacteria</taxon>
        <taxon>Bacillati</taxon>
        <taxon>Actinomycetota</taxon>
        <taxon>Actinomycetes</taxon>
        <taxon>Pseudonocardiales</taxon>
        <taxon>Pseudonocardiaceae</taxon>
        <taxon>Allokutzneria</taxon>
    </lineage>
</organism>
<evidence type="ECO:0000313" key="5">
    <source>
        <dbReference type="EMBL" id="SDM16375.1"/>
    </source>
</evidence>
<evidence type="ECO:0000313" key="6">
    <source>
        <dbReference type="Proteomes" id="UP000183376"/>
    </source>
</evidence>
<protein>
    <submittedName>
        <fullName evidence="5">N-acetylmuramoyl-L-alanine amidase</fullName>
    </submittedName>
</protein>
<dbReference type="AlphaFoldDB" id="A0A1G9R1P7"/>
<dbReference type="InterPro" id="IPR036505">
    <property type="entry name" value="Amidase/PGRP_sf"/>
</dbReference>
<feature type="signal peptide" evidence="2">
    <location>
        <begin position="1"/>
        <end position="36"/>
    </location>
</feature>
<dbReference type="EMBL" id="LT629701">
    <property type="protein sequence ID" value="SDM16375.1"/>
    <property type="molecule type" value="Genomic_DNA"/>
</dbReference>
<dbReference type="Proteomes" id="UP000183376">
    <property type="component" value="Chromosome I"/>
</dbReference>
<dbReference type="PROSITE" id="PS51318">
    <property type="entry name" value="TAT"/>
    <property type="match status" value="1"/>
</dbReference>
<dbReference type="InterPro" id="IPR006619">
    <property type="entry name" value="PGRP_domain_met/bac"/>
</dbReference>
<evidence type="ECO:0000256" key="1">
    <source>
        <dbReference type="ARBA" id="ARBA00007553"/>
    </source>
</evidence>
<evidence type="ECO:0000259" key="4">
    <source>
        <dbReference type="SMART" id="SM00701"/>
    </source>
</evidence>
<dbReference type="PANTHER" id="PTHR11022">
    <property type="entry name" value="PEPTIDOGLYCAN RECOGNITION PROTEIN"/>
    <property type="match status" value="1"/>
</dbReference>
<keyword evidence="6" id="KW-1185">Reference proteome</keyword>
<dbReference type="CDD" id="cd06583">
    <property type="entry name" value="PGRP"/>
    <property type="match status" value="1"/>
</dbReference>
<dbReference type="GO" id="GO:0009253">
    <property type="term" value="P:peptidoglycan catabolic process"/>
    <property type="evidence" value="ECO:0007669"/>
    <property type="project" value="InterPro"/>
</dbReference>
<evidence type="ECO:0000256" key="2">
    <source>
        <dbReference type="SAM" id="SignalP"/>
    </source>
</evidence>
<accession>A0A1G9R1P7</accession>
<comment type="similarity">
    <text evidence="1">Belongs to the N-acetylmuramoyl-L-alanine amidase 2 family.</text>
</comment>
<dbReference type="InterPro" id="IPR006311">
    <property type="entry name" value="TAT_signal"/>
</dbReference>
<dbReference type="SMART" id="SM00644">
    <property type="entry name" value="Ami_2"/>
    <property type="match status" value="1"/>
</dbReference>
<proteinExistence type="inferred from homology"/>
<dbReference type="RefSeq" id="WP_030431853.1">
    <property type="nucleotide sequence ID" value="NZ_JOEF01000022.1"/>
</dbReference>
<name>A0A1G9R1P7_ALLAB</name>
<dbReference type="eggNOG" id="COG3023">
    <property type="taxonomic scope" value="Bacteria"/>
</dbReference>
<sequence length="217" mass="23235">MEGIPSLDRRSLFRTMAGVGALAAAGQLVAPATALAAPAAPRIYSCAEWGARAVSGITTLNHRPNRILVHHMANPNSTDYSQAHAFQVARNCQSGHMGQGWADTGQHFTISRGGYIMEGRKGSLSTLRGRTQMIKAAHCPGFNENSIGIENEGTYTSAVPTSAQWNALVNLCAYVCHQYGISPNNISGHRDHFATACPGNQFYAKLAQLRKDVAAKL</sequence>
<evidence type="ECO:0000259" key="3">
    <source>
        <dbReference type="SMART" id="SM00644"/>
    </source>
</evidence>
<dbReference type="PANTHER" id="PTHR11022:SF41">
    <property type="entry name" value="PEPTIDOGLYCAN-RECOGNITION PROTEIN LC-RELATED"/>
    <property type="match status" value="1"/>
</dbReference>
<reference evidence="5 6" key="1">
    <citation type="submission" date="2016-10" db="EMBL/GenBank/DDBJ databases">
        <authorList>
            <person name="de Groot N.N."/>
        </authorList>
    </citation>
    <scope>NUCLEOTIDE SEQUENCE [LARGE SCALE GENOMIC DNA]</scope>
    <source>
        <strain evidence="5 6">DSM 44149</strain>
    </source>
</reference>
<feature type="chain" id="PRO_5009245380" evidence="2">
    <location>
        <begin position="37"/>
        <end position="217"/>
    </location>
</feature>
<gene>
    <name evidence="5" type="ORF">SAMN04489726_0108</name>
</gene>
<dbReference type="SMART" id="SM00701">
    <property type="entry name" value="PGRP"/>
    <property type="match status" value="1"/>
</dbReference>
<dbReference type="GO" id="GO:0008270">
    <property type="term" value="F:zinc ion binding"/>
    <property type="evidence" value="ECO:0007669"/>
    <property type="project" value="InterPro"/>
</dbReference>
<dbReference type="InterPro" id="IPR015510">
    <property type="entry name" value="PGRP"/>
</dbReference>
<keyword evidence="2" id="KW-0732">Signal</keyword>
<feature type="domain" description="N-acetylmuramoyl-L-alanine amidase" evidence="3">
    <location>
        <begin position="55"/>
        <end position="199"/>
    </location>
</feature>
<feature type="domain" description="Peptidoglycan recognition protein family" evidence="4">
    <location>
        <begin position="41"/>
        <end position="193"/>
    </location>
</feature>
<dbReference type="SUPFAM" id="SSF55846">
    <property type="entry name" value="N-acetylmuramoyl-L-alanine amidase-like"/>
    <property type="match status" value="1"/>
</dbReference>